<dbReference type="PANTHER" id="PTHR24286:SF53">
    <property type="entry name" value="BETA-AMYRIN 28-OXIDASE-LIKE"/>
    <property type="match status" value="1"/>
</dbReference>
<dbReference type="PANTHER" id="PTHR24286">
    <property type="entry name" value="CYTOCHROME P450 26"/>
    <property type="match status" value="1"/>
</dbReference>
<dbReference type="InterPro" id="IPR017972">
    <property type="entry name" value="Cyt_P450_CS"/>
</dbReference>
<dbReference type="Proteomes" id="UP000593562">
    <property type="component" value="Unassembled WGS sequence"/>
</dbReference>
<dbReference type="GO" id="GO:0016125">
    <property type="term" value="P:sterol metabolic process"/>
    <property type="evidence" value="ECO:0007669"/>
    <property type="project" value="TreeGrafter"/>
</dbReference>
<evidence type="ECO:0000256" key="5">
    <source>
        <dbReference type="ARBA" id="ARBA00022723"/>
    </source>
</evidence>
<keyword evidence="13" id="KW-1185">Reference proteome</keyword>
<dbReference type="PRINTS" id="PR00463">
    <property type="entry name" value="EP450I"/>
</dbReference>
<keyword evidence="11" id="KW-0472">Membrane</keyword>
<evidence type="ECO:0000256" key="10">
    <source>
        <dbReference type="RuleBase" id="RU000461"/>
    </source>
</evidence>
<evidence type="ECO:0000256" key="4">
    <source>
        <dbReference type="ARBA" id="ARBA00022692"/>
    </source>
</evidence>
<dbReference type="GO" id="GO:0016705">
    <property type="term" value="F:oxidoreductase activity, acting on paired donors, with incorporation or reduction of molecular oxygen"/>
    <property type="evidence" value="ECO:0007669"/>
    <property type="project" value="InterPro"/>
</dbReference>
<protein>
    <submittedName>
        <fullName evidence="12">Beta-amyrin 28-oxidase-like</fullName>
    </submittedName>
</protein>
<evidence type="ECO:0000313" key="12">
    <source>
        <dbReference type="EMBL" id="KAF5735075.1"/>
    </source>
</evidence>
<dbReference type="EMBL" id="JAAARO010000015">
    <property type="protein sequence ID" value="KAF5735075.1"/>
    <property type="molecule type" value="Genomic_DNA"/>
</dbReference>
<dbReference type="AlphaFoldDB" id="A0A7J7CLX4"/>
<dbReference type="GO" id="GO:0020037">
    <property type="term" value="F:heme binding"/>
    <property type="evidence" value="ECO:0007669"/>
    <property type="project" value="InterPro"/>
</dbReference>
<gene>
    <name evidence="12" type="ORF">HS088_TW15G00574</name>
</gene>
<dbReference type="InParanoid" id="A0A7J7CLX4"/>
<comment type="similarity">
    <text evidence="3 10">Belongs to the cytochrome P450 family.</text>
</comment>
<dbReference type="FunFam" id="1.10.630.10:FF:000022">
    <property type="entry name" value="Taxadiene 5-alpha hydroxylase"/>
    <property type="match status" value="1"/>
</dbReference>
<feature type="transmembrane region" description="Helical" evidence="11">
    <location>
        <begin position="6"/>
        <end position="24"/>
    </location>
</feature>
<keyword evidence="5 9" id="KW-0479">Metal-binding</keyword>
<dbReference type="Gene3D" id="1.10.630.10">
    <property type="entry name" value="Cytochrome P450"/>
    <property type="match status" value="1"/>
</dbReference>
<evidence type="ECO:0000256" key="2">
    <source>
        <dbReference type="ARBA" id="ARBA00004167"/>
    </source>
</evidence>
<dbReference type="OrthoDB" id="3945418at2759"/>
<dbReference type="PROSITE" id="PS00086">
    <property type="entry name" value="CYTOCHROME_P450"/>
    <property type="match status" value="1"/>
</dbReference>
<dbReference type="CDD" id="cd11043">
    <property type="entry name" value="CYP90-like"/>
    <property type="match status" value="1"/>
</dbReference>
<dbReference type="SUPFAM" id="SSF48264">
    <property type="entry name" value="Cytochrome P450"/>
    <property type="match status" value="1"/>
</dbReference>
<evidence type="ECO:0000256" key="9">
    <source>
        <dbReference type="PIRSR" id="PIRSR602401-1"/>
    </source>
</evidence>
<name>A0A7J7CLX4_TRIWF</name>
<evidence type="ECO:0000256" key="6">
    <source>
        <dbReference type="ARBA" id="ARBA00022989"/>
    </source>
</evidence>
<feature type="binding site" description="axial binding residue" evidence="9">
    <location>
        <position position="421"/>
    </location>
    <ligand>
        <name>heme</name>
        <dbReference type="ChEBI" id="CHEBI:30413"/>
    </ligand>
    <ligandPart>
        <name>Fe</name>
        <dbReference type="ChEBI" id="CHEBI:18248"/>
    </ligandPart>
</feature>
<sequence length="474" mass="53833">MDLLSPYLFHFTIFIISLSLVFIWKIKSRPAYNLPHGNKSWPFIGETLEFFLAGKRGEPEKFIDDRTSKYSTDVFRMSMLGNDVAVFCSEDANRFLLSTANKYLKVWLPEASQKAIGATVHDVEKLRSVLPEFLKTDALKHYIPIMDSMAKQHLEADWLPNKEVKALPLLKKLTLALACKLFLNVTAAEDISRIEKPFAALVEGMLSIPINFPGTAYRGALKATKIIHKNILSIIEKRRRELSQHAESVAPDLLTRILLKTDEDGKAAFSEKEIPSMIVALLMASHDTITSAIVFVLKYLAENPSVYSEVLKEQMEIGSSKGPGELLNWNDVQNMKYSWCVGCESLRIAPPSQGNFREAIADFTYQGFTIPKGWKAYWSPYSTHKNPKYFKDPVKFEPSRFQRNPPPPYTYVPFGRGPHMCPGKEFARIGMLVFMHNIVTKFKWQTIIPDEKITFTATIIPAEGLPIRLQPHDN</sequence>
<evidence type="ECO:0000256" key="1">
    <source>
        <dbReference type="ARBA" id="ARBA00001971"/>
    </source>
</evidence>
<dbReference type="Pfam" id="PF00067">
    <property type="entry name" value="p450"/>
    <property type="match status" value="1"/>
</dbReference>
<dbReference type="FunCoup" id="A0A7J7CLX4">
    <property type="interactions" value="138"/>
</dbReference>
<accession>A0A7J7CLX4</accession>
<keyword evidence="9 10" id="KW-0349">Heme</keyword>
<keyword evidence="10" id="KW-0503">Monooxygenase</keyword>
<keyword evidence="4 11" id="KW-0812">Transmembrane</keyword>
<keyword evidence="6 11" id="KW-1133">Transmembrane helix</keyword>
<evidence type="ECO:0000256" key="3">
    <source>
        <dbReference type="ARBA" id="ARBA00010617"/>
    </source>
</evidence>
<dbReference type="InterPro" id="IPR036396">
    <property type="entry name" value="Cyt_P450_sf"/>
</dbReference>
<dbReference type="InterPro" id="IPR001128">
    <property type="entry name" value="Cyt_P450"/>
</dbReference>
<comment type="cofactor">
    <cofactor evidence="1 9">
        <name>heme</name>
        <dbReference type="ChEBI" id="CHEBI:30413"/>
    </cofactor>
</comment>
<dbReference type="InterPro" id="IPR002401">
    <property type="entry name" value="Cyt_P450_E_grp-I"/>
</dbReference>
<dbReference type="GO" id="GO:0005506">
    <property type="term" value="F:iron ion binding"/>
    <property type="evidence" value="ECO:0007669"/>
    <property type="project" value="InterPro"/>
</dbReference>
<evidence type="ECO:0000256" key="8">
    <source>
        <dbReference type="ARBA" id="ARBA00023004"/>
    </source>
</evidence>
<organism evidence="12 13">
    <name type="scientific">Tripterygium wilfordii</name>
    <name type="common">Thunder God vine</name>
    <dbReference type="NCBI Taxonomy" id="458696"/>
    <lineage>
        <taxon>Eukaryota</taxon>
        <taxon>Viridiplantae</taxon>
        <taxon>Streptophyta</taxon>
        <taxon>Embryophyta</taxon>
        <taxon>Tracheophyta</taxon>
        <taxon>Spermatophyta</taxon>
        <taxon>Magnoliopsida</taxon>
        <taxon>eudicotyledons</taxon>
        <taxon>Gunneridae</taxon>
        <taxon>Pentapetalae</taxon>
        <taxon>rosids</taxon>
        <taxon>fabids</taxon>
        <taxon>Celastrales</taxon>
        <taxon>Celastraceae</taxon>
        <taxon>Tripterygium</taxon>
    </lineage>
</organism>
<proteinExistence type="inferred from homology"/>
<dbReference type="GO" id="GO:0016020">
    <property type="term" value="C:membrane"/>
    <property type="evidence" value="ECO:0007669"/>
    <property type="project" value="UniProtKB-SubCell"/>
</dbReference>
<comment type="caution">
    <text evidence="12">The sequence shown here is derived from an EMBL/GenBank/DDBJ whole genome shotgun (WGS) entry which is preliminary data.</text>
</comment>
<keyword evidence="8 9" id="KW-0408">Iron</keyword>
<evidence type="ECO:0000256" key="7">
    <source>
        <dbReference type="ARBA" id="ARBA00023002"/>
    </source>
</evidence>
<evidence type="ECO:0000313" key="13">
    <source>
        <dbReference type="Proteomes" id="UP000593562"/>
    </source>
</evidence>
<comment type="subcellular location">
    <subcellularLocation>
        <location evidence="2">Membrane</location>
        <topology evidence="2">Single-pass membrane protein</topology>
    </subcellularLocation>
</comment>
<reference evidence="12 13" key="1">
    <citation type="journal article" date="2020" name="Nat. Commun.">
        <title>Genome of Tripterygium wilfordii and identification of cytochrome P450 involved in triptolide biosynthesis.</title>
        <authorList>
            <person name="Tu L."/>
            <person name="Su P."/>
            <person name="Zhang Z."/>
            <person name="Gao L."/>
            <person name="Wang J."/>
            <person name="Hu T."/>
            <person name="Zhou J."/>
            <person name="Zhang Y."/>
            <person name="Zhao Y."/>
            <person name="Liu Y."/>
            <person name="Song Y."/>
            <person name="Tong Y."/>
            <person name="Lu Y."/>
            <person name="Yang J."/>
            <person name="Xu C."/>
            <person name="Jia M."/>
            <person name="Peters R.J."/>
            <person name="Huang L."/>
            <person name="Gao W."/>
        </authorList>
    </citation>
    <scope>NUCLEOTIDE SEQUENCE [LARGE SCALE GENOMIC DNA]</scope>
    <source>
        <strain evidence="13">cv. XIE 37</strain>
        <tissue evidence="12">Leaf</tissue>
    </source>
</reference>
<dbReference type="GO" id="GO:0004497">
    <property type="term" value="F:monooxygenase activity"/>
    <property type="evidence" value="ECO:0007669"/>
    <property type="project" value="UniProtKB-KW"/>
</dbReference>
<keyword evidence="7 10" id="KW-0560">Oxidoreductase</keyword>
<evidence type="ECO:0000256" key="11">
    <source>
        <dbReference type="SAM" id="Phobius"/>
    </source>
</evidence>